<dbReference type="SMART" id="SM00256">
    <property type="entry name" value="FBOX"/>
    <property type="match status" value="1"/>
</dbReference>
<dbReference type="SUPFAM" id="SSF81383">
    <property type="entry name" value="F-box domain"/>
    <property type="match status" value="1"/>
</dbReference>
<protein>
    <recommendedName>
        <fullName evidence="2">F-box domain-containing protein</fullName>
    </recommendedName>
</protein>
<dbReference type="Gene3D" id="1.20.1280.50">
    <property type="match status" value="1"/>
</dbReference>
<evidence type="ECO:0000259" key="2">
    <source>
        <dbReference type="PROSITE" id="PS50181"/>
    </source>
</evidence>
<organism evidence="3 4">
    <name type="scientific">Ilex paraguariensis</name>
    <name type="common">yerba mate</name>
    <dbReference type="NCBI Taxonomy" id="185542"/>
    <lineage>
        <taxon>Eukaryota</taxon>
        <taxon>Viridiplantae</taxon>
        <taxon>Streptophyta</taxon>
        <taxon>Embryophyta</taxon>
        <taxon>Tracheophyta</taxon>
        <taxon>Spermatophyta</taxon>
        <taxon>Magnoliopsida</taxon>
        <taxon>eudicotyledons</taxon>
        <taxon>Gunneridae</taxon>
        <taxon>Pentapetalae</taxon>
        <taxon>asterids</taxon>
        <taxon>campanulids</taxon>
        <taxon>Aquifoliales</taxon>
        <taxon>Aquifoliaceae</taxon>
        <taxon>Ilex</taxon>
    </lineage>
</organism>
<proteinExistence type="predicted"/>
<sequence length="400" mass="45106">MTNRGRGKRKGEGKGKGNMSETKSSSSAAMSSCNFPQDLIVQILSRLPVKSLLRFKSVSKPWLVLIKNPKFISLHLNHTDMNPKNDAVIIHGLSLWYDHIMSLCNVNPIDNKPINLDHPFPEIFLQMDLVGSCNGLVCLGCPPLGQMIVLWNPSTRMYKTIRLPSTKMDQGEVDKVSLGLGFDPVENDHKIVRIMCMRPKMPKKIQVKVQVYSVNRDSWKRIQVETPFYLFQTRCNAIVKGIPYWTAFIESESKFLEVLLFFDTQNEVFLQGAVPNFPMGEGTNARLVELKDGLASLVYYLSEESNKGVCVDVWVLDDCKKSWSKKFSVGPIPFKVERLIQCSKNGEIVAEGTKGKLFLYDPKTNGIKNISIDEVQAHSYEAFSYTESLVSIKGMKQLGL</sequence>
<dbReference type="Proteomes" id="UP001642360">
    <property type="component" value="Unassembled WGS sequence"/>
</dbReference>
<dbReference type="PANTHER" id="PTHR31672">
    <property type="entry name" value="BNACNNG10540D PROTEIN"/>
    <property type="match status" value="1"/>
</dbReference>
<feature type="domain" description="F-box" evidence="2">
    <location>
        <begin position="29"/>
        <end position="74"/>
    </location>
</feature>
<dbReference type="NCBIfam" id="TIGR01640">
    <property type="entry name" value="F_box_assoc_1"/>
    <property type="match status" value="1"/>
</dbReference>
<dbReference type="EMBL" id="CAUOFW020005008">
    <property type="protein sequence ID" value="CAK9168113.1"/>
    <property type="molecule type" value="Genomic_DNA"/>
</dbReference>
<dbReference type="PROSITE" id="PS50181">
    <property type="entry name" value="FBOX"/>
    <property type="match status" value="1"/>
</dbReference>
<gene>
    <name evidence="3" type="ORF">ILEXP_LOCUS37445</name>
</gene>
<dbReference type="PANTHER" id="PTHR31672:SF13">
    <property type="entry name" value="F-BOX PROTEIN CPR30-LIKE"/>
    <property type="match status" value="1"/>
</dbReference>
<reference evidence="3 4" key="1">
    <citation type="submission" date="2024-02" db="EMBL/GenBank/DDBJ databases">
        <authorList>
            <person name="Vignale AGUSTIN F."/>
            <person name="Sosa J E."/>
            <person name="Modenutti C."/>
        </authorList>
    </citation>
    <scope>NUCLEOTIDE SEQUENCE [LARGE SCALE GENOMIC DNA]</scope>
</reference>
<dbReference type="InterPro" id="IPR017451">
    <property type="entry name" value="F-box-assoc_interact_dom"/>
</dbReference>
<dbReference type="CDD" id="cd22157">
    <property type="entry name" value="F-box_AtFBW1-like"/>
    <property type="match status" value="1"/>
</dbReference>
<name>A0ABC8TFF7_9AQUA</name>
<evidence type="ECO:0000256" key="1">
    <source>
        <dbReference type="SAM" id="MobiDB-lite"/>
    </source>
</evidence>
<accession>A0ABC8TFF7</accession>
<dbReference type="Pfam" id="PF07734">
    <property type="entry name" value="FBA_1"/>
    <property type="match status" value="1"/>
</dbReference>
<feature type="region of interest" description="Disordered" evidence="1">
    <location>
        <begin position="1"/>
        <end position="30"/>
    </location>
</feature>
<dbReference type="AlphaFoldDB" id="A0ABC8TFF7"/>
<dbReference type="InterPro" id="IPR006527">
    <property type="entry name" value="F-box-assoc_dom_typ1"/>
</dbReference>
<dbReference type="InterPro" id="IPR050796">
    <property type="entry name" value="SCF_F-box_component"/>
</dbReference>
<dbReference type="InterPro" id="IPR001810">
    <property type="entry name" value="F-box_dom"/>
</dbReference>
<dbReference type="Pfam" id="PF00646">
    <property type="entry name" value="F-box"/>
    <property type="match status" value="1"/>
</dbReference>
<comment type="caution">
    <text evidence="3">The sequence shown here is derived from an EMBL/GenBank/DDBJ whole genome shotgun (WGS) entry which is preliminary data.</text>
</comment>
<keyword evidence="4" id="KW-1185">Reference proteome</keyword>
<evidence type="ECO:0000313" key="3">
    <source>
        <dbReference type="EMBL" id="CAK9168113.1"/>
    </source>
</evidence>
<dbReference type="InterPro" id="IPR036047">
    <property type="entry name" value="F-box-like_dom_sf"/>
</dbReference>
<evidence type="ECO:0000313" key="4">
    <source>
        <dbReference type="Proteomes" id="UP001642360"/>
    </source>
</evidence>